<feature type="transmembrane region" description="Helical" evidence="11">
    <location>
        <begin position="1293"/>
        <end position="1310"/>
    </location>
</feature>
<evidence type="ECO:0000256" key="9">
    <source>
        <dbReference type="ARBA" id="ARBA00023136"/>
    </source>
</evidence>
<dbReference type="Pfam" id="PF14510">
    <property type="entry name" value="ABC_trans_N"/>
    <property type="match status" value="1"/>
</dbReference>
<evidence type="ECO:0000256" key="10">
    <source>
        <dbReference type="SAM" id="MobiDB-lite"/>
    </source>
</evidence>
<feature type="domain" description="ABC transporter" evidence="12">
    <location>
        <begin position="172"/>
        <end position="446"/>
    </location>
</feature>
<evidence type="ECO:0000256" key="4">
    <source>
        <dbReference type="ARBA" id="ARBA00022692"/>
    </source>
</evidence>
<feature type="domain" description="ABC transporter" evidence="12">
    <location>
        <begin position="834"/>
        <end position="1087"/>
    </location>
</feature>
<feature type="transmembrane region" description="Helical" evidence="11">
    <location>
        <begin position="1322"/>
        <end position="1342"/>
    </location>
</feature>
<dbReference type="Pfam" id="PF19055">
    <property type="entry name" value="ABC2_membrane_7"/>
    <property type="match status" value="1"/>
</dbReference>
<dbReference type="Pfam" id="PF00005">
    <property type="entry name" value="ABC_tran"/>
    <property type="match status" value="2"/>
</dbReference>
<dbReference type="CDD" id="cd03233">
    <property type="entry name" value="ABCG_PDR_domain1"/>
    <property type="match status" value="1"/>
</dbReference>
<feature type="transmembrane region" description="Helical" evidence="11">
    <location>
        <begin position="1180"/>
        <end position="1198"/>
    </location>
</feature>
<dbReference type="Gene3D" id="3.40.50.300">
    <property type="entry name" value="P-loop containing nucleotide triphosphate hydrolases"/>
    <property type="match status" value="2"/>
</dbReference>
<dbReference type="InterPro" id="IPR034003">
    <property type="entry name" value="ABCG_PDR_2"/>
</dbReference>
<evidence type="ECO:0000313" key="13">
    <source>
        <dbReference type="EMBL" id="DAD42664.1"/>
    </source>
</evidence>
<dbReference type="SMART" id="SM00382">
    <property type="entry name" value="AAA"/>
    <property type="match status" value="2"/>
</dbReference>
<keyword evidence="3" id="KW-0813">Transport</keyword>
<keyword evidence="8 11" id="KW-1133">Transmembrane helix</keyword>
<sequence length="1435" mass="163122">MIMSGSMRIPEGIEEQGAASRRTVSQPGEIQRMFQRGERIFTASESSQRSNDDEEEPKWAAPEKLPTYDRLKVPLLKQEKCKSGHHISDQVDVRRIDLEARRNLVDRLVNIVDHDNELFVQKLRERIDRAGITLPEVEVRYEHLNVGAEVYVGRRAMPTLVNASLNMIESILSSFIMYKSKKSSIGILKDVTGIIKPGRMTLLLGPPGSGKTTLLLALAGKLDNKDLKVSGSVTYNGHTMKEFLPQRTSAYISQHDMHNGEMTVRETLDFSVRCQGAGYRKDVLMELERREKTQSIKPDPYIDLFMKAAAIEGQKSSIMTDYIIKLLGLDICADIIVGDEMRRGISGGQKKRLTTGEIIVGPSTTLFMDDISTGLDSSTAYQVVKCLQNIIHAFHYTMVVSLLQPTPETYNLFDDVILICEGKIVYHGPRHSIIEFFEKMGFRCPERKGIADFLQEVTSRKDQEQYWYKKEQPYCYISVEEFSQAFRSFHVGKELFAEVSVPYDRSKGHPAALVRKDYGLPRKELFKACLNREILLMKRSAFIYIFRAIQIAVVATLTMTVFLRTNMDHRSLEDGSKYISLLFFGLINNMFNGVAEAQLTVMKLPVFYKQRDAKFFPSWIYSLSTFITRIPVSLIESSIWVILTYYTVDLAPNPGRFFGQLLLMFNLQQMSLSMFRFIAALGRNRIVVNIIGGFFLLTIFVLGGFIVSRDDIHKWWLWGYWVSPLMYAQNAVAVNEFLASRWGEVGETLLKLRGLFPEEKWYWIGNGALLAYNIFFHILYTLALAYLNPLGMAQITITDTGETINGKNSHIQASGKQSKTEKKGMVLPFKPLSMEFDNVNYFVDMPREMKHHGTPGDRLQLLRGVSGSFRPGVLTCLMGVTGAGKTTLMDVLTGRKTSGYFEGTITISGYPKKQETFARISGYCEQNDVHSPNLTVYESLLFSAWLRLPAEVDMQTREIFVREVMELVELNNLKDALVGIPGVTGLSMEQRKRLTIAVELVANPSIIFMDEPTTGLDARAAAIVMRTVRNTVDTGRTVVCTIHQPSIHIFESFDELLLIKQGGQVIYAGPLGKQSQELINYFEEIDGVPKIPPGYNPATWMLEVTSIPSENHLGVDFAEIYLNSTLYEKTKSIIEELKKPVPGSNDLHFKTRFSQSLWVQAKACLWKQHWSYWRNPQYNAVRFFFTLIGAILLGSLFWNMGSKIEKQQDVFNALGCMYTAVVFLGFINAASVQPVVDIERSVFYRERAAGMYSGLSYAYAQLMMELPYNFVQAIIYCVIIFSALGFQWTAAKFLWFFFFTFFTFLYYTYYGMMTVALTPNTTIAAIVSTAFYGSWMMFAGFMIPRASIPVWWRWYYWANPVAWTLYGTVVSQFGDITTTILTYEGIQIPLKDFLGTYFGFHLDMLPTVACVTVGFSLLFAFVFAHSVCILNFQTR</sequence>
<feature type="transmembrane region" description="Helical" evidence="11">
    <location>
        <begin position="761"/>
        <end position="787"/>
    </location>
</feature>
<dbReference type="EMBL" id="DUZY01000006">
    <property type="protein sequence ID" value="DAD42664.1"/>
    <property type="molecule type" value="Genomic_DNA"/>
</dbReference>
<dbReference type="PROSITE" id="PS50893">
    <property type="entry name" value="ABC_TRANSPORTER_2"/>
    <property type="match status" value="2"/>
</dbReference>
<dbReference type="SUPFAM" id="SSF52540">
    <property type="entry name" value="P-loop containing nucleoside triphosphate hydrolases"/>
    <property type="match status" value="2"/>
</dbReference>
<accession>A0A822Z8H7</accession>
<evidence type="ECO:0000256" key="3">
    <source>
        <dbReference type="ARBA" id="ARBA00022448"/>
    </source>
</evidence>
<dbReference type="GO" id="GO:0140359">
    <property type="term" value="F:ABC-type transporter activity"/>
    <property type="evidence" value="ECO:0007669"/>
    <property type="project" value="InterPro"/>
</dbReference>
<keyword evidence="14" id="KW-1185">Reference proteome</keyword>
<dbReference type="InterPro" id="IPR003439">
    <property type="entry name" value="ABC_transporter-like_ATP-bd"/>
</dbReference>
<dbReference type="PANTHER" id="PTHR48040">
    <property type="entry name" value="PLEIOTROPIC DRUG RESISTANCE PROTEIN 1-LIKE ISOFORM X1"/>
    <property type="match status" value="1"/>
</dbReference>
<organism evidence="13 14">
    <name type="scientific">Nelumbo nucifera</name>
    <name type="common">Sacred lotus</name>
    <dbReference type="NCBI Taxonomy" id="4432"/>
    <lineage>
        <taxon>Eukaryota</taxon>
        <taxon>Viridiplantae</taxon>
        <taxon>Streptophyta</taxon>
        <taxon>Embryophyta</taxon>
        <taxon>Tracheophyta</taxon>
        <taxon>Spermatophyta</taxon>
        <taxon>Magnoliopsida</taxon>
        <taxon>Proteales</taxon>
        <taxon>Nelumbonaceae</taxon>
        <taxon>Nelumbo</taxon>
    </lineage>
</organism>
<dbReference type="InterPro" id="IPR043926">
    <property type="entry name" value="ABCG_dom"/>
</dbReference>
<dbReference type="InterPro" id="IPR034001">
    <property type="entry name" value="ABCG_PDR_1"/>
</dbReference>
<proteinExistence type="inferred from homology"/>
<dbReference type="GO" id="GO:0016887">
    <property type="term" value="F:ATP hydrolysis activity"/>
    <property type="evidence" value="ECO:0007669"/>
    <property type="project" value="InterPro"/>
</dbReference>
<dbReference type="FunFam" id="3.40.50.300:FF:000059">
    <property type="entry name" value="ABC transporter G family member 40"/>
    <property type="match status" value="1"/>
</dbReference>
<feature type="region of interest" description="Disordered" evidence="10">
    <location>
        <begin position="1"/>
        <end position="63"/>
    </location>
</feature>
<feature type="transmembrane region" description="Helical" evidence="11">
    <location>
        <begin position="1404"/>
        <end position="1432"/>
    </location>
</feature>
<evidence type="ECO:0000256" key="11">
    <source>
        <dbReference type="SAM" id="Phobius"/>
    </source>
</evidence>
<dbReference type="InterPro" id="IPR013525">
    <property type="entry name" value="ABC2_TM"/>
</dbReference>
<feature type="transmembrane region" description="Helical" evidence="11">
    <location>
        <begin position="686"/>
        <end position="707"/>
    </location>
</feature>
<dbReference type="InterPro" id="IPR003593">
    <property type="entry name" value="AAA+_ATPase"/>
</dbReference>
<dbReference type="InterPro" id="IPR027417">
    <property type="entry name" value="P-loop_NTPase"/>
</dbReference>
<evidence type="ECO:0000256" key="6">
    <source>
        <dbReference type="ARBA" id="ARBA00022741"/>
    </source>
</evidence>
<feature type="transmembrane region" description="Helical" evidence="11">
    <location>
        <begin position="657"/>
        <end position="679"/>
    </location>
</feature>
<keyword evidence="7" id="KW-0067">ATP-binding</keyword>
<dbReference type="Proteomes" id="UP000607653">
    <property type="component" value="Unassembled WGS sequence"/>
</dbReference>
<comment type="similarity">
    <text evidence="2">Belongs to the ABC transporter superfamily. ABCG family. PDR (TC 3.A.1.205) subfamily.</text>
</comment>
<feature type="transmembrane region" description="Helical" evidence="11">
    <location>
        <begin position="541"/>
        <end position="563"/>
    </location>
</feature>
<comment type="caution">
    <text evidence="13">The sequence shown here is derived from an EMBL/GenBank/DDBJ whole genome shotgun (WGS) entry which is preliminary data.</text>
</comment>
<keyword evidence="9 11" id="KW-0472">Membrane</keyword>
<evidence type="ECO:0000256" key="7">
    <source>
        <dbReference type="ARBA" id="ARBA00022840"/>
    </source>
</evidence>
<dbReference type="InterPro" id="IPR029481">
    <property type="entry name" value="ABC_trans_N"/>
</dbReference>
<evidence type="ECO:0000256" key="2">
    <source>
        <dbReference type="ARBA" id="ARBA00006012"/>
    </source>
</evidence>
<comment type="subcellular location">
    <subcellularLocation>
        <location evidence="1">Membrane</location>
        <topology evidence="1">Multi-pass membrane protein</topology>
    </subcellularLocation>
</comment>
<gene>
    <name evidence="13" type="ORF">HUJ06_000894</name>
</gene>
<protein>
    <recommendedName>
        <fullName evidence="12">ABC transporter domain-containing protein</fullName>
    </recommendedName>
</protein>
<evidence type="ECO:0000259" key="12">
    <source>
        <dbReference type="PROSITE" id="PS50893"/>
    </source>
</evidence>
<dbReference type="FunFam" id="3.40.50.300:FF:000179">
    <property type="entry name" value="ABC transporter G family member 34"/>
    <property type="match status" value="1"/>
</dbReference>
<dbReference type="Pfam" id="PF01061">
    <property type="entry name" value="ABC2_membrane"/>
    <property type="match status" value="2"/>
</dbReference>
<feature type="transmembrane region" description="Helical" evidence="11">
    <location>
        <begin position="620"/>
        <end position="645"/>
    </location>
</feature>
<dbReference type="PANTHER" id="PTHR48040:SF28">
    <property type="entry name" value="ABC TRANSPORTER G FAMILY MEMBER 39-LIKE"/>
    <property type="match status" value="1"/>
</dbReference>
<reference evidence="13 14" key="1">
    <citation type="journal article" date="2020" name="Mol. Biol. Evol.">
        <title>Distinct Expression and Methylation Patterns for Genes with Different Fates following a Single Whole-Genome Duplication in Flowering Plants.</title>
        <authorList>
            <person name="Shi T."/>
            <person name="Rahmani R.S."/>
            <person name="Gugger P.F."/>
            <person name="Wang M."/>
            <person name="Li H."/>
            <person name="Zhang Y."/>
            <person name="Li Z."/>
            <person name="Wang Q."/>
            <person name="Van de Peer Y."/>
            <person name="Marchal K."/>
            <person name="Chen J."/>
        </authorList>
    </citation>
    <scope>NUCLEOTIDE SEQUENCE [LARGE SCALE GENOMIC DNA]</scope>
    <source>
        <tissue evidence="13">Leaf</tissue>
    </source>
</reference>
<dbReference type="Pfam" id="PF08370">
    <property type="entry name" value="PDR_assoc"/>
    <property type="match status" value="1"/>
</dbReference>
<evidence type="ECO:0000256" key="8">
    <source>
        <dbReference type="ARBA" id="ARBA00022989"/>
    </source>
</evidence>
<dbReference type="GO" id="GO:0005524">
    <property type="term" value="F:ATP binding"/>
    <property type="evidence" value="ECO:0007669"/>
    <property type="project" value="UniProtKB-KW"/>
</dbReference>
<evidence type="ECO:0000256" key="5">
    <source>
        <dbReference type="ARBA" id="ARBA00022737"/>
    </source>
</evidence>
<feature type="transmembrane region" description="Helical" evidence="11">
    <location>
        <begin position="1210"/>
        <end position="1230"/>
    </location>
</feature>
<evidence type="ECO:0000256" key="1">
    <source>
        <dbReference type="ARBA" id="ARBA00004141"/>
    </source>
</evidence>
<feature type="transmembrane region" description="Helical" evidence="11">
    <location>
        <begin position="1266"/>
        <end position="1286"/>
    </location>
</feature>
<dbReference type="CDD" id="cd03232">
    <property type="entry name" value="ABCG_PDR_domain2"/>
    <property type="match status" value="1"/>
</dbReference>
<dbReference type="InterPro" id="IPR013581">
    <property type="entry name" value="PDR_assoc"/>
</dbReference>
<name>A0A822Z8H7_NELNU</name>
<keyword evidence="4 11" id="KW-0812">Transmembrane</keyword>
<dbReference type="GO" id="GO:0016020">
    <property type="term" value="C:membrane"/>
    <property type="evidence" value="ECO:0007669"/>
    <property type="project" value="UniProtKB-SubCell"/>
</dbReference>
<evidence type="ECO:0000313" key="14">
    <source>
        <dbReference type="Proteomes" id="UP000607653"/>
    </source>
</evidence>
<keyword evidence="6" id="KW-0547">Nucleotide-binding</keyword>
<keyword evidence="5" id="KW-0677">Repeat</keyword>